<proteinExistence type="predicted"/>
<feature type="transmembrane region" description="Helical" evidence="7">
    <location>
        <begin position="33"/>
        <end position="57"/>
    </location>
</feature>
<feature type="transmembrane region" description="Helical" evidence="7">
    <location>
        <begin position="150"/>
        <end position="171"/>
    </location>
</feature>
<dbReference type="Proteomes" id="UP001058860">
    <property type="component" value="Chromosome"/>
</dbReference>
<evidence type="ECO:0000256" key="5">
    <source>
        <dbReference type="ARBA" id="ARBA00023136"/>
    </source>
</evidence>
<dbReference type="PANTHER" id="PTHR42718:SF9">
    <property type="entry name" value="MAJOR FACILITATOR SUPERFAMILY MULTIDRUG TRANSPORTER MFSC"/>
    <property type="match status" value="1"/>
</dbReference>
<reference evidence="10" key="1">
    <citation type="submission" date="2021-11" db="EMBL/GenBank/DDBJ databases">
        <title>Cultivation dependent microbiological survey of springs from the worlds oldest radium mine currently devoted to the extraction of radon-saturated water.</title>
        <authorList>
            <person name="Kapinusova G."/>
            <person name="Smrhova T."/>
            <person name="Strejcek M."/>
            <person name="Suman J."/>
            <person name="Jani K."/>
            <person name="Pajer P."/>
            <person name="Uhlik O."/>
        </authorList>
    </citation>
    <scope>NUCLEOTIDE SEQUENCE [LARGE SCALE GENOMIC DNA]</scope>
    <source>
        <strain evidence="10">J379</strain>
    </source>
</reference>
<keyword evidence="4 7" id="KW-1133">Transmembrane helix</keyword>
<feature type="transmembrane region" description="Helical" evidence="7">
    <location>
        <begin position="96"/>
        <end position="113"/>
    </location>
</feature>
<dbReference type="RefSeq" id="WP_353865772.1">
    <property type="nucleotide sequence ID" value="NZ_CP088295.1"/>
</dbReference>
<keyword evidence="10" id="KW-1185">Reference proteome</keyword>
<dbReference type="EMBL" id="CP088295">
    <property type="protein sequence ID" value="UUY05312.1"/>
    <property type="molecule type" value="Genomic_DNA"/>
</dbReference>
<evidence type="ECO:0000256" key="4">
    <source>
        <dbReference type="ARBA" id="ARBA00022989"/>
    </source>
</evidence>
<name>A0ABY5PKW9_9ACTN</name>
<gene>
    <name evidence="9" type="ORF">LRS13_07265</name>
</gene>
<sequence>MRRALPALAAGLVLADSSVVTLALPEILRALDATVAGVAWVLISFNLALAVAAVPLARLAPRPAYVGGLVVFAAACLVCASAESLGVLIAGRVAQGVAGAAVVAAALALARVGEDPAAPSPGLRAWALAGVLGAALGPAAGGILTEAFSWEAMFALQAPVALVAILGVFVARRPATAPDVPRPQVDKRQSERARDVPAAERPPEYGGRLLIPPAPIPAQPAPAAAMAPTAALPAADLRDDGRGRPRIAPLLALALLSAALTAALFLLVVMLIEGWRYGPAGAALAVSVMPIAAILARPLESRLPIAAAAGAGTVAVGGGLIALGLLPDASWWWLVLPQVLIGFGLGAALPALTAVAIPHAVAIAGPASWTIAARHAGVVVGLLLLTPVFTADLDAQQDRTERAGLAALLDAPLGLETKIDLAQRLADRVASADGRLPDLAPAYAGVDGDPAQIAALADELDDQLDRAGTAAFSRSLQLAGLLALLALVPLLVSAGVRRRAALAGAAVAAALSSALVVGYVAAGGGTYEPTAERNPCGARERPDSDERFDDVQRILLSVLDGGACELDITREELLLNLIDEDTRRSLDDDELTEALKAGVRRAQEDGTLGFLEATALEAALSTGLTDDVIRRLLDQ</sequence>
<dbReference type="Gene3D" id="1.20.1720.10">
    <property type="entry name" value="Multidrug resistance protein D"/>
    <property type="match status" value="2"/>
</dbReference>
<keyword evidence="5 7" id="KW-0472">Membrane</keyword>
<feature type="transmembrane region" description="Helical" evidence="7">
    <location>
        <begin position="501"/>
        <end position="522"/>
    </location>
</feature>
<feature type="region of interest" description="Disordered" evidence="6">
    <location>
        <begin position="177"/>
        <end position="204"/>
    </location>
</feature>
<keyword evidence="2" id="KW-0813">Transport</keyword>
<dbReference type="InterPro" id="IPR036259">
    <property type="entry name" value="MFS_trans_sf"/>
</dbReference>
<dbReference type="InterPro" id="IPR011701">
    <property type="entry name" value="MFS"/>
</dbReference>
<feature type="transmembrane region" description="Helical" evidence="7">
    <location>
        <begin position="369"/>
        <end position="389"/>
    </location>
</feature>
<keyword evidence="3 7" id="KW-0812">Transmembrane</keyword>
<feature type="transmembrane region" description="Helical" evidence="7">
    <location>
        <begin position="476"/>
        <end position="494"/>
    </location>
</feature>
<feature type="transmembrane region" description="Helical" evidence="7">
    <location>
        <begin position="247"/>
        <end position="271"/>
    </location>
</feature>
<evidence type="ECO:0000256" key="3">
    <source>
        <dbReference type="ARBA" id="ARBA00022692"/>
    </source>
</evidence>
<evidence type="ECO:0000313" key="10">
    <source>
        <dbReference type="Proteomes" id="UP001058860"/>
    </source>
</evidence>
<organism evidence="9 10">
    <name type="scientific">Svornostia abyssi</name>
    <dbReference type="NCBI Taxonomy" id="2898438"/>
    <lineage>
        <taxon>Bacteria</taxon>
        <taxon>Bacillati</taxon>
        <taxon>Actinomycetota</taxon>
        <taxon>Thermoleophilia</taxon>
        <taxon>Solirubrobacterales</taxon>
        <taxon>Baekduiaceae</taxon>
        <taxon>Svornostia</taxon>
    </lineage>
</organism>
<evidence type="ECO:0000256" key="6">
    <source>
        <dbReference type="SAM" id="MobiDB-lite"/>
    </source>
</evidence>
<feature type="transmembrane region" description="Helical" evidence="7">
    <location>
        <begin position="277"/>
        <end position="296"/>
    </location>
</feature>
<comment type="subcellular location">
    <subcellularLocation>
        <location evidence="1">Cell membrane</location>
        <topology evidence="1">Multi-pass membrane protein</topology>
    </subcellularLocation>
</comment>
<accession>A0ABY5PKW9</accession>
<feature type="transmembrane region" description="Helical" evidence="7">
    <location>
        <begin position="331"/>
        <end position="357"/>
    </location>
</feature>
<feature type="transmembrane region" description="Helical" evidence="7">
    <location>
        <begin position="125"/>
        <end position="144"/>
    </location>
</feature>
<evidence type="ECO:0000256" key="2">
    <source>
        <dbReference type="ARBA" id="ARBA00022448"/>
    </source>
</evidence>
<dbReference type="PROSITE" id="PS50850">
    <property type="entry name" value="MFS"/>
    <property type="match status" value="1"/>
</dbReference>
<dbReference type="SUPFAM" id="SSF103473">
    <property type="entry name" value="MFS general substrate transporter"/>
    <property type="match status" value="1"/>
</dbReference>
<evidence type="ECO:0000313" key="9">
    <source>
        <dbReference type="EMBL" id="UUY05312.1"/>
    </source>
</evidence>
<dbReference type="InterPro" id="IPR020846">
    <property type="entry name" value="MFS_dom"/>
</dbReference>
<feature type="compositionally biased region" description="Basic and acidic residues" evidence="6">
    <location>
        <begin position="184"/>
        <end position="203"/>
    </location>
</feature>
<dbReference type="PANTHER" id="PTHR42718">
    <property type="entry name" value="MAJOR FACILITATOR SUPERFAMILY MULTIDRUG TRANSPORTER MFSC"/>
    <property type="match status" value="1"/>
</dbReference>
<evidence type="ECO:0000256" key="1">
    <source>
        <dbReference type="ARBA" id="ARBA00004651"/>
    </source>
</evidence>
<feature type="transmembrane region" description="Helical" evidence="7">
    <location>
        <begin position="64"/>
        <end position="90"/>
    </location>
</feature>
<feature type="transmembrane region" description="Helical" evidence="7">
    <location>
        <begin position="303"/>
        <end position="325"/>
    </location>
</feature>
<evidence type="ECO:0000259" key="8">
    <source>
        <dbReference type="PROSITE" id="PS50850"/>
    </source>
</evidence>
<feature type="domain" description="Major facilitator superfamily (MFS) profile" evidence="8">
    <location>
        <begin position="1"/>
        <end position="418"/>
    </location>
</feature>
<evidence type="ECO:0000256" key="7">
    <source>
        <dbReference type="SAM" id="Phobius"/>
    </source>
</evidence>
<dbReference type="Pfam" id="PF07690">
    <property type="entry name" value="MFS_1"/>
    <property type="match status" value="1"/>
</dbReference>
<protein>
    <submittedName>
        <fullName evidence="9">MFS transporter</fullName>
    </submittedName>
</protein>